<accession>A0ABM8FCM0</accession>
<organism evidence="2 3">
    <name type="scientific">Marinomonas pontica</name>
    <dbReference type="NCBI Taxonomy" id="264739"/>
    <lineage>
        <taxon>Bacteria</taxon>
        <taxon>Pseudomonadati</taxon>
        <taxon>Pseudomonadota</taxon>
        <taxon>Gammaproteobacteria</taxon>
        <taxon>Oceanospirillales</taxon>
        <taxon>Oceanospirillaceae</taxon>
        <taxon>Marinomonas</taxon>
    </lineage>
</organism>
<name>A0ABM8FCM0_9GAMM</name>
<dbReference type="EMBL" id="AP027271">
    <property type="protein sequence ID" value="BDX02836.1"/>
    <property type="molecule type" value="Genomic_DNA"/>
</dbReference>
<evidence type="ECO:0000313" key="3">
    <source>
        <dbReference type="Proteomes" id="UP001307608"/>
    </source>
</evidence>
<keyword evidence="1" id="KW-0472">Membrane</keyword>
<dbReference type="Proteomes" id="UP001307608">
    <property type="component" value="Chromosome"/>
</dbReference>
<feature type="transmembrane region" description="Helical" evidence="1">
    <location>
        <begin position="484"/>
        <end position="502"/>
    </location>
</feature>
<keyword evidence="1" id="KW-1133">Transmembrane helix</keyword>
<evidence type="ECO:0000313" key="2">
    <source>
        <dbReference type="EMBL" id="BDX02836.1"/>
    </source>
</evidence>
<keyword evidence="3" id="KW-1185">Reference proteome</keyword>
<reference evidence="2 3" key="1">
    <citation type="submission" date="2023-01" db="EMBL/GenBank/DDBJ databases">
        <title>Complete genome sequence of Marinomonas pontica strain 200518_36.</title>
        <authorList>
            <person name="Ueki S."/>
            <person name="Gajardo G."/>
            <person name="Maruyama F."/>
        </authorList>
    </citation>
    <scope>NUCLEOTIDE SEQUENCE [LARGE SCALE GENOMIC DNA]</scope>
    <source>
        <strain evidence="2 3">200518_36</strain>
    </source>
</reference>
<evidence type="ECO:0000256" key="1">
    <source>
        <dbReference type="SAM" id="Phobius"/>
    </source>
</evidence>
<proteinExistence type="predicted"/>
<sequence length="504" mass="56717">MTNPRKRLSAEVAWLPGIGPKRVGEVLSILESSPADLLKLDCFSSVAETNLLVAAFIRLSFYNVDEIEVWILKIAQLFESLNFEDLMVTLNDDRVVSGFPEVSDLFSISAEIDKRRRYYRQSIVSVLNSMPPRKLVEAVTAVVESATNYGNDPGPILIADLIDSYEVDVQSILDNKEAKINSLVEKLRVAVDTNQPDSKLDLLVGHLVEIVKDWGIIAQPIQISAKSRGLDHHASYRVANLVRSLSIDIFNEYDKVDLTKRLIYMLNEVFMVVGEFAEQITEDINLLIEMQKKRRVNSSLESISDLCNDTIEKVENQPTTANLEAQKIINIAPQLLERLYDENYNAETIENSKDSIAVTLMHCAVVHASNTGDWKPCIEFLEHAVDFACSDDIKSSIKINLSEAIVQNKLYEELRPIKSAPNPRMINGTGTKLYGSTDRDQVSGSFITTYYFVILAIPILPISRYRVIPTDKGYRFLGKTHLRTLDKWHIAITLGLIAWLAISI</sequence>
<protein>
    <recommendedName>
        <fullName evidence="4">Helix-hairpin-helix domain-containing protein</fullName>
    </recommendedName>
</protein>
<evidence type="ECO:0008006" key="4">
    <source>
        <dbReference type="Google" id="ProtNLM"/>
    </source>
</evidence>
<keyword evidence="1" id="KW-0812">Transmembrane</keyword>
<feature type="transmembrane region" description="Helical" evidence="1">
    <location>
        <begin position="442"/>
        <end position="463"/>
    </location>
</feature>
<gene>
    <name evidence="2" type="ORF">MACH16_15840</name>
</gene>